<dbReference type="AlphaFoldDB" id="A0A9D4GQ11"/>
<evidence type="ECO:0000313" key="2">
    <source>
        <dbReference type="Proteomes" id="UP000828390"/>
    </source>
</evidence>
<organism evidence="1 2">
    <name type="scientific">Dreissena polymorpha</name>
    <name type="common">Zebra mussel</name>
    <name type="synonym">Mytilus polymorpha</name>
    <dbReference type="NCBI Taxonomy" id="45954"/>
    <lineage>
        <taxon>Eukaryota</taxon>
        <taxon>Metazoa</taxon>
        <taxon>Spiralia</taxon>
        <taxon>Lophotrochozoa</taxon>
        <taxon>Mollusca</taxon>
        <taxon>Bivalvia</taxon>
        <taxon>Autobranchia</taxon>
        <taxon>Heteroconchia</taxon>
        <taxon>Euheterodonta</taxon>
        <taxon>Imparidentia</taxon>
        <taxon>Neoheterodontei</taxon>
        <taxon>Myida</taxon>
        <taxon>Dreissenoidea</taxon>
        <taxon>Dreissenidae</taxon>
        <taxon>Dreissena</taxon>
    </lineage>
</organism>
<accession>A0A9D4GQ11</accession>
<reference evidence="1" key="1">
    <citation type="journal article" date="2019" name="bioRxiv">
        <title>The Genome of the Zebra Mussel, Dreissena polymorpha: A Resource for Invasive Species Research.</title>
        <authorList>
            <person name="McCartney M.A."/>
            <person name="Auch B."/>
            <person name="Kono T."/>
            <person name="Mallez S."/>
            <person name="Zhang Y."/>
            <person name="Obille A."/>
            <person name="Becker A."/>
            <person name="Abrahante J.E."/>
            <person name="Garbe J."/>
            <person name="Badalamenti J.P."/>
            <person name="Herman A."/>
            <person name="Mangelson H."/>
            <person name="Liachko I."/>
            <person name="Sullivan S."/>
            <person name="Sone E.D."/>
            <person name="Koren S."/>
            <person name="Silverstein K.A.T."/>
            <person name="Beckman K.B."/>
            <person name="Gohl D.M."/>
        </authorList>
    </citation>
    <scope>NUCLEOTIDE SEQUENCE</scope>
    <source>
        <strain evidence="1">Duluth1</strain>
        <tissue evidence="1">Whole animal</tissue>
    </source>
</reference>
<gene>
    <name evidence="1" type="ORF">DPMN_121004</name>
</gene>
<dbReference type="Proteomes" id="UP000828390">
    <property type="component" value="Unassembled WGS sequence"/>
</dbReference>
<reference evidence="1" key="2">
    <citation type="submission" date="2020-11" db="EMBL/GenBank/DDBJ databases">
        <authorList>
            <person name="McCartney M.A."/>
            <person name="Auch B."/>
            <person name="Kono T."/>
            <person name="Mallez S."/>
            <person name="Becker A."/>
            <person name="Gohl D.M."/>
            <person name="Silverstein K.A.T."/>
            <person name="Koren S."/>
            <person name="Bechman K.B."/>
            <person name="Herman A."/>
            <person name="Abrahante J.E."/>
            <person name="Garbe J."/>
        </authorList>
    </citation>
    <scope>NUCLEOTIDE SEQUENCE</scope>
    <source>
        <strain evidence="1">Duluth1</strain>
        <tissue evidence="1">Whole animal</tissue>
    </source>
</reference>
<proteinExistence type="predicted"/>
<comment type="caution">
    <text evidence="1">The sequence shown here is derived from an EMBL/GenBank/DDBJ whole genome shotgun (WGS) entry which is preliminary data.</text>
</comment>
<name>A0A9D4GQ11_DREPO</name>
<keyword evidence="2" id="KW-1185">Reference proteome</keyword>
<evidence type="ECO:0000313" key="1">
    <source>
        <dbReference type="EMBL" id="KAH3819270.1"/>
    </source>
</evidence>
<dbReference type="EMBL" id="JAIWYP010000005">
    <property type="protein sequence ID" value="KAH3819270.1"/>
    <property type="molecule type" value="Genomic_DNA"/>
</dbReference>
<sequence>MLTTLLKPRDRIYWIKQFAYPPTVVELLPEAVDSHFHPDRLRRVANIHGTIEDVLALGVEQQVVRLMLKHAVASFCDPETYPFSSNVDSFPP</sequence>
<protein>
    <submittedName>
        <fullName evidence="1">Uncharacterized protein</fullName>
    </submittedName>
</protein>